<organism evidence="1">
    <name type="scientific">bioreactor metagenome</name>
    <dbReference type="NCBI Taxonomy" id="1076179"/>
    <lineage>
        <taxon>unclassified sequences</taxon>
        <taxon>metagenomes</taxon>
        <taxon>ecological metagenomes</taxon>
    </lineage>
</organism>
<protein>
    <submittedName>
        <fullName evidence="1">Histidine ammonia-lyase</fullName>
        <ecNumber evidence="1">4.3.1.3</ecNumber>
    </submittedName>
</protein>
<accession>A0A645FDS3</accession>
<reference evidence="1" key="1">
    <citation type="submission" date="2019-08" db="EMBL/GenBank/DDBJ databases">
        <authorList>
            <person name="Kucharzyk K."/>
            <person name="Murdoch R.W."/>
            <person name="Higgins S."/>
            <person name="Loffler F."/>
        </authorList>
    </citation>
    <scope>NUCLEOTIDE SEQUENCE</scope>
</reference>
<keyword evidence="1" id="KW-0456">Lyase</keyword>
<dbReference type="InterPro" id="IPR008948">
    <property type="entry name" value="L-Aspartase-like"/>
</dbReference>
<dbReference type="Gene3D" id="1.20.200.10">
    <property type="entry name" value="Fumarase/aspartase (Central domain)"/>
    <property type="match status" value="1"/>
</dbReference>
<proteinExistence type="predicted"/>
<dbReference type="EMBL" id="VSSQ01057717">
    <property type="protein sequence ID" value="MPN11499.1"/>
    <property type="molecule type" value="Genomic_DNA"/>
</dbReference>
<dbReference type="GO" id="GO:0004397">
    <property type="term" value="F:histidine ammonia-lyase activity"/>
    <property type="evidence" value="ECO:0007669"/>
    <property type="project" value="UniProtKB-EC"/>
</dbReference>
<dbReference type="EC" id="4.3.1.3" evidence="1"/>
<comment type="caution">
    <text evidence="1">The sequence shown here is derived from an EMBL/GenBank/DDBJ whole genome shotgun (WGS) entry which is preliminary data.</text>
</comment>
<dbReference type="Pfam" id="PF00221">
    <property type="entry name" value="Lyase_aromatic"/>
    <property type="match status" value="1"/>
</dbReference>
<name>A0A645FDS3_9ZZZZ</name>
<sequence length="153" mass="16903">MVNEHVSGLPPFLVASPGENSGYMILQYSSAALLAELRSLAHPSSVDSVPTCAFQEDYVSMGYNSALKARQVISLAEYIIGNELLTAVQAADLRKHKDCALSTVTMEVNKAVREKAPFMENDHYISPDMEWTKELVHSGRVREIAEMIIGEME</sequence>
<dbReference type="SUPFAM" id="SSF48557">
    <property type="entry name" value="L-aspartase-like"/>
    <property type="match status" value="1"/>
</dbReference>
<dbReference type="AlphaFoldDB" id="A0A645FDS3"/>
<dbReference type="InterPro" id="IPR001106">
    <property type="entry name" value="Aromatic_Lyase"/>
</dbReference>
<evidence type="ECO:0000313" key="1">
    <source>
        <dbReference type="EMBL" id="MPN11499.1"/>
    </source>
</evidence>
<gene>
    <name evidence="1" type="primary">hutH_30</name>
    <name evidence="1" type="ORF">SDC9_158802</name>
</gene>
<dbReference type="PANTHER" id="PTHR10362">
    <property type="entry name" value="HISTIDINE AMMONIA-LYASE"/>
    <property type="match status" value="1"/>
</dbReference>